<keyword evidence="2" id="KW-1133">Transmembrane helix</keyword>
<accession>A0ABP7WI93</accession>
<feature type="transmembrane region" description="Helical" evidence="2">
    <location>
        <begin position="325"/>
        <end position="346"/>
    </location>
</feature>
<evidence type="ECO:0000313" key="4">
    <source>
        <dbReference type="EMBL" id="GAA4088805.1"/>
    </source>
</evidence>
<name>A0ABP7WI93_9ACTN</name>
<dbReference type="Gene3D" id="1.10.510.10">
    <property type="entry name" value="Transferase(Phosphotransferase) domain 1"/>
    <property type="match status" value="1"/>
</dbReference>
<feature type="transmembrane region" description="Helical" evidence="2">
    <location>
        <begin position="352"/>
        <end position="373"/>
    </location>
</feature>
<evidence type="ECO:0000256" key="1">
    <source>
        <dbReference type="SAM" id="MobiDB-lite"/>
    </source>
</evidence>
<dbReference type="InterPro" id="IPR000719">
    <property type="entry name" value="Prot_kinase_dom"/>
</dbReference>
<protein>
    <recommendedName>
        <fullName evidence="3">Protein kinase domain-containing protein</fullName>
    </recommendedName>
</protein>
<feature type="domain" description="Protein kinase" evidence="3">
    <location>
        <begin position="14"/>
        <end position="329"/>
    </location>
</feature>
<dbReference type="SUPFAM" id="SSF56112">
    <property type="entry name" value="Protein kinase-like (PK-like)"/>
    <property type="match status" value="1"/>
</dbReference>
<evidence type="ECO:0000256" key="2">
    <source>
        <dbReference type="SAM" id="Phobius"/>
    </source>
</evidence>
<dbReference type="EMBL" id="BAAAZG010000042">
    <property type="protein sequence ID" value="GAA4088805.1"/>
    <property type="molecule type" value="Genomic_DNA"/>
</dbReference>
<dbReference type="Pfam" id="PF00069">
    <property type="entry name" value="Pkinase"/>
    <property type="match status" value="1"/>
</dbReference>
<gene>
    <name evidence="4" type="ORF">GCM10022214_56660</name>
</gene>
<dbReference type="Gene3D" id="3.30.200.20">
    <property type="entry name" value="Phosphorylase Kinase, domain 1"/>
    <property type="match status" value="1"/>
</dbReference>
<evidence type="ECO:0000259" key="3">
    <source>
        <dbReference type="PROSITE" id="PS50011"/>
    </source>
</evidence>
<keyword evidence="2" id="KW-0472">Membrane</keyword>
<dbReference type="RefSeq" id="WP_344953482.1">
    <property type="nucleotide sequence ID" value="NZ_BAAAZG010000042.1"/>
</dbReference>
<feature type="transmembrane region" description="Helical" evidence="2">
    <location>
        <begin position="273"/>
        <end position="304"/>
    </location>
</feature>
<organism evidence="4 5">
    <name type="scientific">Actinomadura miaoliensis</name>
    <dbReference type="NCBI Taxonomy" id="430685"/>
    <lineage>
        <taxon>Bacteria</taxon>
        <taxon>Bacillati</taxon>
        <taxon>Actinomycetota</taxon>
        <taxon>Actinomycetes</taxon>
        <taxon>Streptosporangiales</taxon>
        <taxon>Thermomonosporaceae</taxon>
        <taxon>Actinomadura</taxon>
    </lineage>
</organism>
<keyword evidence="2" id="KW-0812">Transmembrane</keyword>
<proteinExistence type="predicted"/>
<feature type="transmembrane region" description="Helical" evidence="2">
    <location>
        <begin position="394"/>
        <end position="415"/>
    </location>
</feature>
<evidence type="ECO:0000313" key="5">
    <source>
        <dbReference type="Proteomes" id="UP001500683"/>
    </source>
</evidence>
<feature type="compositionally biased region" description="Low complexity" evidence="1">
    <location>
        <begin position="239"/>
        <end position="253"/>
    </location>
</feature>
<dbReference type="Proteomes" id="UP001500683">
    <property type="component" value="Unassembled WGS sequence"/>
</dbReference>
<dbReference type="SMART" id="SM00220">
    <property type="entry name" value="S_TKc"/>
    <property type="match status" value="1"/>
</dbReference>
<dbReference type="PROSITE" id="PS50011">
    <property type="entry name" value="PROTEIN_KINASE_DOM"/>
    <property type="match status" value="1"/>
</dbReference>
<comment type="caution">
    <text evidence="4">The sequence shown here is derived from an EMBL/GenBank/DDBJ whole genome shotgun (WGS) entry which is preliminary data.</text>
</comment>
<feature type="region of interest" description="Disordered" evidence="1">
    <location>
        <begin position="234"/>
        <end position="256"/>
    </location>
</feature>
<reference evidence="5" key="1">
    <citation type="journal article" date="2019" name="Int. J. Syst. Evol. Microbiol.">
        <title>The Global Catalogue of Microorganisms (GCM) 10K type strain sequencing project: providing services to taxonomists for standard genome sequencing and annotation.</title>
        <authorList>
            <consortium name="The Broad Institute Genomics Platform"/>
            <consortium name="The Broad Institute Genome Sequencing Center for Infectious Disease"/>
            <person name="Wu L."/>
            <person name="Ma J."/>
        </authorList>
    </citation>
    <scope>NUCLEOTIDE SEQUENCE [LARGE SCALE GENOMIC DNA]</scope>
    <source>
        <strain evidence="5">JCM 16702</strain>
    </source>
</reference>
<sequence>MSGETRQRQQIGPYRLLARLGGPTGTIYRAADPSGRDVAIRLLPDAAVPAPRERLGRDLERMREVLSPYAVDVLDGDASADPPYVVSRFVPGQPLTDVVAEHGPLQGAALHRLALGMAKALAAVHEAGLAHGAFGPDTVLVVDGAPVVTDFGIAAQSDDGAAEDVHAWARTVVFAATAKLGDTDDTGTALAIGAGSVPEPLWPVVEAALSARPPSAAEVAEAVAALDLGPASPPPSIPAPAAATRGPARSAPPVAASGRPRQAAAVERGWARLLSAMVVVLAVGLAIMLPLVGALVSVVAVAVLRLQAAADPRARLSALARTAATLPYAAVFALVLGGGLIALSLFRVEADPLGVCGFAVGAGVCALWTAPGVTGPYRRLEQWFTAVARSPRRLATAGVALGVLAFLAVVGAISLTPSLAPMYGLQTSTESLIGRLQAALH</sequence>
<keyword evidence="5" id="KW-1185">Reference proteome</keyword>
<dbReference type="InterPro" id="IPR011009">
    <property type="entry name" value="Kinase-like_dom_sf"/>
</dbReference>